<reference evidence="5 6" key="1">
    <citation type="submission" date="2017-10" db="EMBL/GenBank/DDBJ databases">
        <title>Draft genome of Longimonas halophila.</title>
        <authorList>
            <person name="Goh K.M."/>
            <person name="Shamsir M.S."/>
            <person name="Lim S.W."/>
        </authorList>
    </citation>
    <scope>NUCLEOTIDE SEQUENCE [LARGE SCALE GENOMIC DNA]</scope>
    <source>
        <strain evidence="5 6">KCTC 42399</strain>
    </source>
</reference>
<proteinExistence type="predicted"/>
<organism evidence="5 6">
    <name type="scientific">Longimonas halophila</name>
    <dbReference type="NCBI Taxonomy" id="1469170"/>
    <lineage>
        <taxon>Bacteria</taxon>
        <taxon>Pseudomonadati</taxon>
        <taxon>Rhodothermota</taxon>
        <taxon>Rhodothermia</taxon>
        <taxon>Rhodothermales</taxon>
        <taxon>Salisaetaceae</taxon>
        <taxon>Longimonas</taxon>
    </lineage>
</organism>
<gene>
    <name evidence="5" type="ORF">CRI93_13435</name>
</gene>
<comment type="caution">
    <text evidence="5">The sequence shown here is derived from an EMBL/GenBank/DDBJ whole genome shotgun (WGS) entry which is preliminary data.</text>
</comment>
<keyword evidence="2" id="KW-0472">Membrane</keyword>
<dbReference type="PANTHER" id="PTHR43833">
    <property type="entry name" value="POTASSIUM CHANNEL PROTEIN 2-RELATED-RELATED"/>
    <property type="match status" value="1"/>
</dbReference>
<dbReference type="OrthoDB" id="9781411at2"/>
<feature type="transmembrane region" description="Helical" evidence="2">
    <location>
        <begin position="21"/>
        <end position="46"/>
    </location>
</feature>
<feature type="domain" description="RCK N-terminal" evidence="3">
    <location>
        <begin position="131"/>
        <end position="247"/>
    </location>
</feature>
<dbReference type="Gene3D" id="3.40.50.720">
    <property type="entry name" value="NAD(P)-binding Rossmann-like Domain"/>
    <property type="match status" value="2"/>
</dbReference>
<dbReference type="InterPro" id="IPR006037">
    <property type="entry name" value="RCK_C"/>
</dbReference>
<dbReference type="GO" id="GO:0005886">
    <property type="term" value="C:plasma membrane"/>
    <property type="evidence" value="ECO:0007669"/>
    <property type="project" value="UniProtKB-SubCell"/>
</dbReference>
<dbReference type="Gene3D" id="1.10.287.70">
    <property type="match status" value="1"/>
</dbReference>
<dbReference type="PANTHER" id="PTHR43833:SF9">
    <property type="entry name" value="POTASSIUM CHANNEL PROTEIN YUGO-RELATED"/>
    <property type="match status" value="1"/>
</dbReference>
<evidence type="ECO:0000259" key="3">
    <source>
        <dbReference type="PROSITE" id="PS51201"/>
    </source>
</evidence>
<dbReference type="Proteomes" id="UP000221024">
    <property type="component" value="Unassembled WGS sequence"/>
</dbReference>
<keyword evidence="6" id="KW-1185">Reference proteome</keyword>
<dbReference type="Pfam" id="PF07885">
    <property type="entry name" value="Ion_trans_2"/>
    <property type="match status" value="1"/>
</dbReference>
<dbReference type="AlphaFoldDB" id="A0A2H3NXT0"/>
<sequence length="574" mass="63135">MKFYSTQLAYLFDDKEARRNLVSLFKYIGFLLLTMVVLSVGFQLIMHYVEGQSHTWVSAFYWTLVTMSTLGFGDITFYTDVGRLYSMFVVVTGIILLLIVLPFAFIRYFYAPWLEAQIHARAPRQVDGDLEGHVIFCNHDPVVPGLIERLDTEGVPYVLIESDPDRASDFYLDGVSVILGDVDDPATYEAARVQHAEAVIANRSDVENTNIALTVRETAPNTPIIAIAHSRDAIDILELSGCTTVLPLKHMLGEQLANRINAGHAECHPIGTYEDLVLAEMPVQGTPLEGRTVRNTNLRAETGVSIIGVWERGTLKQARPDTELTMSSVPVVIGTESQIQALNKRLTPYAISDHPVLVIGGGTVGEATARALLNRGIDVHIVERDASRCAVLRRLPATAFEGTLTVFEGDASDYALLDEAGIQEAPSVLLTTHDDAMNIYLASYCRRLNPKLRIVSRIVHQRNMEAIHRAGADFVLGYAMLGLESIWAALTDKELVVMGEGLDLFTRTVPAALNDQTLAESGIGARTGLTVVAVLCPNRDLITQVRADTRLEEGMNLLMVGTDAQYQSFVVQYG</sequence>
<feature type="domain" description="RCK N-terminal" evidence="3">
    <location>
        <begin position="353"/>
        <end position="476"/>
    </location>
</feature>
<evidence type="ECO:0000313" key="5">
    <source>
        <dbReference type="EMBL" id="PEN05210.1"/>
    </source>
</evidence>
<dbReference type="RefSeq" id="WP_098063160.1">
    <property type="nucleotide sequence ID" value="NZ_PDEP01000015.1"/>
</dbReference>
<keyword evidence="2" id="KW-1133">Transmembrane helix</keyword>
<dbReference type="SUPFAM" id="SSF81324">
    <property type="entry name" value="Voltage-gated potassium channels"/>
    <property type="match status" value="1"/>
</dbReference>
<comment type="subcellular location">
    <subcellularLocation>
        <location evidence="1">Cell membrane</location>
        <topology evidence="1">Multi-pass membrane protein</topology>
    </subcellularLocation>
</comment>
<evidence type="ECO:0000313" key="6">
    <source>
        <dbReference type="Proteomes" id="UP000221024"/>
    </source>
</evidence>
<dbReference type="InterPro" id="IPR003148">
    <property type="entry name" value="RCK_N"/>
</dbReference>
<dbReference type="EMBL" id="PDEP01000015">
    <property type="protein sequence ID" value="PEN05210.1"/>
    <property type="molecule type" value="Genomic_DNA"/>
</dbReference>
<dbReference type="Pfam" id="PF02254">
    <property type="entry name" value="TrkA_N"/>
    <property type="match status" value="2"/>
</dbReference>
<dbReference type="GO" id="GO:0008324">
    <property type="term" value="F:monoatomic cation transmembrane transporter activity"/>
    <property type="evidence" value="ECO:0007669"/>
    <property type="project" value="InterPro"/>
</dbReference>
<name>A0A2H3NXT0_9BACT</name>
<dbReference type="GO" id="GO:0006813">
    <property type="term" value="P:potassium ion transport"/>
    <property type="evidence" value="ECO:0007669"/>
    <property type="project" value="InterPro"/>
</dbReference>
<dbReference type="InterPro" id="IPR036291">
    <property type="entry name" value="NAD(P)-bd_dom_sf"/>
</dbReference>
<feature type="transmembrane region" description="Helical" evidence="2">
    <location>
        <begin position="84"/>
        <end position="110"/>
    </location>
</feature>
<dbReference type="PROSITE" id="PS51201">
    <property type="entry name" value="RCK_N"/>
    <property type="match status" value="2"/>
</dbReference>
<evidence type="ECO:0000256" key="2">
    <source>
        <dbReference type="SAM" id="Phobius"/>
    </source>
</evidence>
<dbReference type="PROSITE" id="PS51202">
    <property type="entry name" value="RCK_C"/>
    <property type="match status" value="1"/>
</dbReference>
<evidence type="ECO:0000256" key="1">
    <source>
        <dbReference type="ARBA" id="ARBA00004651"/>
    </source>
</evidence>
<dbReference type="SUPFAM" id="SSF51735">
    <property type="entry name" value="NAD(P)-binding Rossmann-fold domains"/>
    <property type="match status" value="2"/>
</dbReference>
<dbReference type="SUPFAM" id="SSF116726">
    <property type="entry name" value="TrkA C-terminal domain-like"/>
    <property type="match status" value="2"/>
</dbReference>
<dbReference type="InterPro" id="IPR013099">
    <property type="entry name" value="K_chnl_dom"/>
</dbReference>
<dbReference type="Gene3D" id="3.30.70.1450">
    <property type="entry name" value="Regulator of K+ conductance, C-terminal domain"/>
    <property type="match status" value="2"/>
</dbReference>
<dbReference type="InterPro" id="IPR036721">
    <property type="entry name" value="RCK_C_sf"/>
</dbReference>
<protein>
    <submittedName>
        <fullName evidence="5">Potassium transporter TrkA</fullName>
    </submittedName>
</protein>
<feature type="domain" description="RCK C-terminal" evidence="4">
    <location>
        <begin position="263"/>
        <end position="348"/>
    </location>
</feature>
<dbReference type="Pfam" id="PF02080">
    <property type="entry name" value="TrkA_C"/>
    <property type="match status" value="1"/>
</dbReference>
<keyword evidence="2" id="KW-0812">Transmembrane</keyword>
<evidence type="ECO:0000259" key="4">
    <source>
        <dbReference type="PROSITE" id="PS51202"/>
    </source>
</evidence>
<accession>A0A2H3NXT0</accession>
<dbReference type="InterPro" id="IPR050721">
    <property type="entry name" value="Trk_Ktr_HKT_K-transport"/>
</dbReference>
<feature type="transmembrane region" description="Helical" evidence="2">
    <location>
        <begin position="58"/>
        <end position="77"/>
    </location>
</feature>